<proteinExistence type="predicted"/>
<dbReference type="InterPro" id="IPR009351">
    <property type="entry name" value="AlkZ-like"/>
</dbReference>
<organism evidence="1 2">
    <name type="scientific">Corynebacterium tapiri</name>
    <dbReference type="NCBI Taxonomy" id="1448266"/>
    <lineage>
        <taxon>Bacteria</taxon>
        <taxon>Bacillati</taxon>
        <taxon>Actinomycetota</taxon>
        <taxon>Actinomycetes</taxon>
        <taxon>Mycobacteriales</taxon>
        <taxon>Corynebacteriaceae</taxon>
        <taxon>Corynebacterium</taxon>
    </lineage>
</organism>
<dbReference type="EMBL" id="VDHJ01000015">
    <property type="protein sequence ID" value="TNL95353.1"/>
    <property type="molecule type" value="Genomic_DNA"/>
</dbReference>
<comment type="caution">
    <text evidence="1">The sequence shown here is derived from an EMBL/GenBank/DDBJ whole genome shotgun (WGS) entry which is preliminary data.</text>
</comment>
<sequence>MDLAELRARRLIAQRLSPSAAAPDLQVDAVHWMLCTQGQNAAAGQRALKLRGQEDFSAVVRCWPQRGTLHLVAADDARWLMRLGHPRVERAAALRRTRMGIDPAHVDTARAALHAALYDQPLERKKIYALWEDAGIDTAQGRGPHLVRALGGAGDIVQVEPEIFAHLDTLGVSHREPEQPLVEMARRFAHSHGPVSVKDLAWWSGQTQRDCRQALDQAGLERDDDWYVPAWQKDITAGELKEALEQEYHLPAFDEYLLGYADKSFALPDELRPRVLTKNGISWDFVVRDGVVCGREGDV</sequence>
<evidence type="ECO:0000313" key="2">
    <source>
        <dbReference type="Proteomes" id="UP000312032"/>
    </source>
</evidence>
<dbReference type="OrthoDB" id="9148135at2"/>
<dbReference type="PANTHER" id="PTHR38479:SF2">
    <property type="entry name" value="WINGED HELIX DNA-BINDING DOMAIN-CONTAINING PROTEIN"/>
    <property type="match status" value="1"/>
</dbReference>
<accession>A0A5C4U2M1</accession>
<gene>
    <name evidence="1" type="ORF">FHE74_09730</name>
</gene>
<dbReference type="Pfam" id="PF06224">
    <property type="entry name" value="AlkZ-like"/>
    <property type="match status" value="1"/>
</dbReference>
<dbReference type="Proteomes" id="UP000312032">
    <property type="component" value="Unassembled WGS sequence"/>
</dbReference>
<dbReference type="RefSeq" id="WP_139466324.1">
    <property type="nucleotide sequence ID" value="NZ_VDHJ01000015.1"/>
</dbReference>
<evidence type="ECO:0000313" key="1">
    <source>
        <dbReference type="EMBL" id="TNL95353.1"/>
    </source>
</evidence>
<reference evidence="1 2" key="1">
    <citation type="submission" date="2019-06" db="EMBL/GenBank/DDBJ databases">
        <authorList>
            <person name="Li J."/>
        </authorList>
    </citation>
    <scope>NUCLEOTIDE SEQUENCE [LARGE SCALE GENOMIC DNA]</scope>
    <source>
        <strain evidence="1 2">LMG 28165</strain>
    </source>
</reference>
<dbReference type="GO" id="GO:0003677">
    <property type="term" value="F:DNA binding"/>
    <property type="evidence" value="ECO:0007669"/>
    <property type="project" value="UniProtKB-KW"/>
</dbReference>
<keyword evidence="2" id="KW-1185">Reference proteome</keyword>
<dbReference type="AlphaFoldDB" id="A0A5C4U2M1"/>
<keyword evidence="1" id="KW-0238">DNA-binding</keyword>
<name>A0A5C4U2M1_9CORY</name>
<dbReference type="PANTHER" id="PTHR38479">
    <property type="entry name" value="LMO0824 PROTEIN"/>
    <property type="match status" value="1"/>
</dbReference>
<protein>
    <submittedName>
        <fullName evidence="1">Winged helix DNA-binding domain-containing protein</fullName>
    </submittedName>
</protein>